<dbReference type="GO" id="GO:0003677">
    <property type="term" value="F:DNA binding"/>
    <property type="evidence" value="ECO:0000318"/>
    <property type="project" value="GO_Central"/>
</dbReference>
<reference evidence="5" key="2">
    <citation type="submission" date="2025-08" db="UniProtKB">
        <authorList>
            <consortium name="RefSeq"/>
        </authorList>
    </citation>
    <scope>IDENTIFICATION</scope>
    <source>
        <tissue evidence="5">Leaf</tissue>
    </source>
</reference>
<evidence type="ECO:0000256" key="2">
    <source>
        <dbReference type="ARBA" id="ARBA00023242"/>
    </source>
</evidence>
<comment type="subcellular location">
    <subcellularLocation>
        <location evidence="1">Nucleus</location>
    </subcellularLocation>
</comment>
<feature type="compositionally biased region" description="Basic and acidic residues" evidence="3">
    <location>
        <begin position="854"/>
        <end position="869"/>
    </location>
</feature>
<dbReference type="RefSeq" id="XP_021841914.2">
    <property type="nucleotide sequence ID" value="XM_021986222.2"/>
</dbReference>
<dbReference type="PANTHER" id="PTHR15074:SF0">
    <property type="entry name" value="METHYL-CPG-BINDING DOMAIN PROTEIN 4-LIKE PROTEIN"/>
    <property type="match status" value="1"/>
</dbReference>
<protein>
    <submittedName>
        <fullName evidence="5">Uncharacterized protein isoform X1</fullName>
    </submittedName>
</protein>
<evidence type="ECO:0000256" key="3">
    <source>
        <dbReference type="SAM" id="MobiDB-lite"/>
    </source>
</evidence>
<sequence>MQINAESIQRNAQSIRISTPCKTQSSISMAADRPLKRQRQNKVLPDNLIKVNYTKTSPVIVLALNASSNYALETRKLAKNRSKNGGSIRAKKRNVDKGKLVDDNCINVVECVSPYFSNKGKRKGDVGEDLGGQGKRIDVRRENFVLVNRGNDGYETLLGFERHAEVSDVMVKDKEKDRVLEGNQGGRETHVVVMNDDETRVVSPFFVKSGSVGKEKRKRKKKVCGEIQNAGRIVVEKRGIDGIYHRIEENEVDMAERNSCIGSLLDLRRRAGVSDMVVKHEEKYDVLEGKRGEREAPVSMTNDYEKTVVSPYFVKGGDGKEKEKKRRRKKSERYDQLWGKIVNVEKRENCGDISGRETSEQHVEDHWNSLREVLLVFQQKADVPDVVVKHEDRHEDFEEEKSGREFSAGLMNENANENANENENENEKRAVSPYFVKNNSKEKKQKQKRERKTHSDQSCGKIENVVKLVLEKKEIDCDPYDKEKNEQHFEDTNSPRGRVSLDLQRRVDSPYMVVKHEEKHEDLEEKERGRDLLESKMNDEEKRVAFPCIVKCDSKGEKTRKRKKKVQNDQPCGENETEAFNVMSPKVVSPYFVRKGGHGHENSKFECMKETEKKVRKPRNNKKRICEDSKELETEKEVKKQRKSKKKGTFVDQCCAKQSNTDKNLGLGLQSVVSAGVRMKMDSEAAHERGLKRIVVTLESASRQDLINQGNCTAKVDEEEPLHFLKINTSLNGQTLHGDQDDCDLMTSSINGKEKKKKKKKTVSPMCGSAAGLDPSSLSSSKEDLVHDNQHCPKASVTKVVSPYFENSLRENECDNGRDKADCKYQKKRRVDRTKYIKFEEVLSNYAYKGDNYLNKEEENGGKKEEDGSAGKGKKKGKKQQNGTLSAAEKRADAYQRKAPDCTWRPPLSPYNLLQEEHAHDPWRVLVTCMLLNITTGPQVKQVLSLFFNVCPNAEAAVNADNIRIASVIQSLGLHRKRATMIQQFSREYLSDDWTHVTQLHGIGKYAADAYAIFCTGKWRQVTPTDHMLNYYWKFLQNRGLKEVAF</sequence>
<feature type="compositionally biased region" description="Basic and acidic residues" evidence="3">
    <location>
        <begin position="888"/>
        <end position="898"/>
    </location>
</feature>
<feature type="compositionally biased region" description="Basic residues" evidence="3">
    <location>
        <begin position="443"/>
        <end position="452"/>
    </location>
</feature>
<keyword evidence="2" id="KW-0539">Nucleus</keyword>
<dbReference type="GeneID" id="110782125"/>
<evidence type="ECO:0000313" key="5">
    <source>
        <dbReference type="RefSeq" id="XP_021841914.2"/>
    </source>
</evidence>
<proteinExistence type="predicted"/>
<dbReference type="GO" id="GO:0005634">
    <property type="term" value="C:nucleus"/>
    <property type="evidence" value="ECO:0000318"/>
    <property type="project" value="GO_Central"/>
</dbReference>
<feature type="region of interest" description="Disordered" evidence="3">
    <location>
        <begin position="853"/>
        <end position="898"/>
    </location>
</feature>
<dbReference type="AlphaFoldDB" id="A0A9R0JP74"/>
<dbReference type="Proteomes" id="UP000813463">
    <property type="component" value="Chromosome 2"/>
</dbReference>
<feature type="region of interest" description="Disordered" evidence="3">
    <location>
        <begin position="417"/>
        <end position="458"/>
    </location>
</feature>
<dbReference type="Gene3D" id="1.10.340.30">
    <property type="entry name" value="Hypothetical protein, domain 2"/>
    <property type="match status" value="1"/>
</dbReference>
<dbReference type="KEGG" id="soe:110782125"/>
<keyword evidence="4" id="KW-1185">Reference proteome</keyword>
<reference evidence="4" key="1">
    <citation type="journal article" date="2021" name="Nat. Commun.">
        <title>Genomic analyses provide insights into spinach domestication and the genetic basis of agronomic traits.</title>
        <authorList>
            <person name="Cai X."/>
            <person name="Sun X."/>
            <person name="Xu C."/>
            <person name="Sun H."/>
            <person name="Wang X."/>
            <person name="Ge C."/>
            <person name="Zhang Z."/>
            <person name="Wang Q."/>
            <person name="Fei Z."/>
            <person name="Jiao C."/>
            <person name="Wang Q."/>
        </authorList>
    </citation>
    <scope>NUCLEOTIDE SEQUENCE [LARGE SCALE GENOMIC DNA]</scope>
    <source>
        <strain evidence="4">cv. Varoflay</strain>
    </source>
</reference>
<dbReference type="GO" id="GO:0003824">
    <property type="term" value="F:catalytic activity"/>
    <property type="evidence" value="ECO:0007669"/>
    <property type="project" value="InterPro"/>
</dbReference>
<dbReference type="PANTHER" id="PTHR15074">
    <property type="entry name" value="METHYL-CPG-BINDING PROTEIN"/>
    <property type="match status" value="1"/>
</dbReference>
<dbReference type="InterPro" id="IPR011257">
    <property type="entry name" value="DNA_glycosylase"/>
</dbReference>
<dbReference type="InterPro" id="IPR045138">
    <property type="entry name" value="MeCP2/MBD4"/>
</dbReference>
<dbReference type="GO" id="GO:0006281">
    <property type="term" value="P:DNA repair"/>
    <property type="evidence" value="ECO:0007669"/>
    <property type="project" value="InterPro"/>
</dbReference>
<evidence type="ECO:0000313" key="4">
    <source>
        <dbReference type="Proteomes" id="UP000813463"/>
    </source>
</evidence>
<dbReference type="SUPFAM" id="SSF48150">
    <property type="entry name" value="DNA-glycosylase"/>
    <property type="match status" value="1"/>
</dbReference>
<organism evidence="4 5">
    <name type="scientific">Spinacia oleracea</name>
    <name type="common">Spinach</name>
    <dbReference type="NCBI Taxonomy" id="3562"/>
    <lineage>
        <taxon>Eukaryota</taxon>
        <taxon>Viridiplantae</taxon>
        <taxon>Streptophyta</taxon>
        <taxon>Embryophyta</taxon>
        <taxon>Tracheophyta</taxon>
        <taxon>Spermatophyta</taxon>
        <taxon>Magnoliopsida</taxon>
        <taxon>eudicotyledons</taxon>
        <taxon>Gunneridae</taxon>
        <taxon>Pentapetalae</taxon>
        <taxon>Caryophyllales</taxon>
        <taxon>Chenopodiaceae</taxon>
        <taxon>Chenopodioideae</taxon>
        <taxon>Anserineae</taxon>
        <taxon>Spinacia</taxon>
    </lineage>
</organism>
<feature type="region of interest" description="Disordered" evidence="3">
    <location>
        <begin position="754"/>
        <end position="784"/>
    </location>
</feature>
<name>A0A9R0JP74_SPIOL</name>
<gene>
    <name evidence="5" type="primary">LOC110782125</name>
</gene>
<accession>A0A9R0JP74</accession>
<evidence type="ECO:0000256" key="1">
    <source>
        <dbReference type="ARBA" id="ARBA00004123"/>
    </source>
</evidence>